<dbReference type="SUPFAM" id="SSF56176">
    <property type="entry name" value="FAD-binding/transporter-associated domain-like"/>
    <property type="match status" value="1"/>
</dbReference>
<comment type="cofactor">
    <cofactor evidence="1 16">
        <name>FAD</name>
        <dbReference type="ChEBI" id="CHEBI:57692"/>
    </cofactor>
</comment>
<dbReference type="GO" id="GO:0008360">
    <property type="term" value="P:regulation of cell shape"/>
    <property type="evidence" value="ECO:0007669"/>
    <property type="project" value="UniProtKB-KW"/>
</dbReference>
<dbReference type="Pfam" id="PF01565">
    <property type="entry name" value="FAD_binding_4"/>
    <property type="match status" value="2"/>
</dbReference>
<dbReference type="Gene3D" id="3.30.43.10">
    <property type="entry name" value="Uridine Diphospho-n-acetylenolpyruvylglucosamine Reductase, domain 2"/>
    <property type="match status" value="1"/>
</dbReference>
<keyword evidence="12 16" id="KW-0560">Oxidoreductase</keyword>
<evidence type="ECO:0000256" key="16">
    <source>
        <dbReference type="HAMAP-Rule" id="MF_00037"/>
    </source>
</evidence>
<dbReference type="NCBIfam" id="NF000755">
    <property type="entry name" value="PRK00046.1"/>
    <property type="match status" value="1"/>
</dbReference>
<dbReference type="SUPFAM" id="SSF56194">
    <property type="entry name" value="Uridine diphospho-N-Acetylenolpyruvylglucosamine reductase, MurB, C-terminal domain"/>
    <property type="match status" value="1"/>
</dbReference>
<dbReference type="InterPro" id="IPR016169">
    <property type="entry name" value="FAD-bd_PCMH_sub2"/>
</dbReference>
<comment type="caution">
    <text evidence="18">The sequence shown here is derived from an EMBL/GenBank/DDBJ whole genome shotgun (WGS) entry which is preliminary data.</text>
</comment>
<dbReference type="GO" id="GO:0071555">
    <property type="term" value="P:cell wall organization"/>
    <property type="evidence" value="ECO:0007669"/>
    <property type="project" value="UniProtKB-KW"/>
</dbReference>
<comment type="function">
    <text evidence="2 16">Cell wall formation.</text>
</comment>
<dbReference type="Proteomes" id="UP000178089">
    <property type="component" value="Unassembled WGS sequence"/>
</dbReference>
<dbReference type="UniPathway" id="UPA00219"/>
<dbReference type="EC" id="1.3.1.98" evidence="16"/>
<evidence type="ECO:0000313" key="18">
    <source>
        <dbReference type="EMBL" id="OHA29488.1"/>
    </source>
</evidence>
<dbReference type="Gene3D" id="3.30.465.10">
    <property type="match status" value="1"/>
</dbReference>
<dbReference type="Pfam" id="PF02873">
    <property type="entry name" value="MurB_C"/>
    <property type="match status" value="1"/>
</dbReference>
<dbReference type="AlphaFoldDB" id="A0A1G2N076"/>
<keyword evidence="11 16" id="KW-0573">Peptidoglycan synthesis</keyword>
<dbReference type="InterPro" id="IPR036635">
    <property type="entry name" value="MurB_C_sf"/>
</dbReference>
<dbReference type="InterPro" id="IPR016166">
    <property type="entry name" value="FAD-bd_PCMH"/>
</dbReference>
<evidence type="ECO:0000256" key="13">
    <source>
        <dbReference type="ARBA" id="ARBA00023306"/>
    </source>
</evidence>
<keyword evidence="9 16" id="KW-0521">NADP</keyword>
<evidence type="ECO:0000256" key="1">
    <source>
        <dbReference type="ARBA" id="ARBA00001974"/>
    </source>
</evidence>
<proteinExistence type="inferred from homology"/>
<comment type="pathway">
    <text evidence="4 16">Cell wall biogenesis; peptidoglycan biosynthesis.</text>
</comment>
<reference evidence="18 19" key="1">
    <citation type="journal article" date="2016" name="Nat. Commun.">
        <title>Thousands of microbial genomes shed light on interconnected biogeochemical processes in an aquifer system.</title>
        <authorList>
            <person name="Anantharaman K."/>
            <person name="Brown C.T."/>
            <person name="Hug L.A."/>
            <person name="Sharon I."/>
            <person name="Castelle C.J."/>
            <person name="Probst A.J."/>
            <person name="Thomas B.C."/>
            <person name="Singh A."/>
            <person name="Wilkins M.J."/>
            <person name="Karaoz U."/>
            <person name="Brodie E.L."/>
            <person name="Williams K.H."/>
            <person name="Hubbard S.S."/>
            <person name="Banfield J.F."/>
        </authorList>
    </citation>
    <scope>NUCLEOTIDE SEQUENCE [LARGE SCALE GENOMIC DNA]</scope>
</reference>
<dbReference type="InterPro" id="IPR016167">
    <property type="entry name" value="FAD-bd_PCMH_sub1"/>
</dbReference>
<comment type="subcellular location">
    <subcellularLocation>
        <location evidence="3 16">Cytoplasm</location>
    </subcellularLocation>
</comment>
<evidence type="ECO:0000256" key="3">
    <source>
        <dbReference type="ARBA" id="ARBA00004496"/>
    </source>
</evidence>
<dbReference type="InterPro" id="IPR036318">
    <property type="entry name" value="FAD-bd_PCMH-like_sf"/>
</dbReference>
<evidence type="ECO:0000256" key="2">
    <source>
        <dbReference type="ARBA" id="ARBA00003921"/>
    </source>
</evidence>
<evidence type="ECO:0000256" key="14">
    <source>
        <dbReference type="ARBA" id="ARBA00023316"/>
    </source>
</evidence>
<evidence type="ECO:0000256" key="6">
    <source>
        <dbReference type="ARBA" id="ARBA00022618"/>
    </source>
</evidence>
<accession>A0A1G2N076</accession>
<keyword evidence="7 16" id="KW-0285">Flavoprotein</keyword>
<dbReference type="NCBIfam" id="NF010478">
    <property type="entry name" value="PRK13903.1"/>
    <property type="match status" value="1"/>
</dbReference>
<feature type="domain" description="FAD-binding PCMH-type" evidence="17">
    <location>
        <begin position="16"/>
        <end position="214"/>
    </location>
</feature>
<organism evidence="18 19">
    <name type="scientific">Candidatus Taylorbacteria bacterium RIFCSPHIGHO2_12_FULL_45_16</name>
    <dbReference type="NCBI Taxonomy" id="1802315"/>
    <lineage>
        <taxon>Bacteria</taxon>
        <taxon>Candidatus Tayloriibacteriota</taxon>
    </lineage>
</organism>
<dbReference type="PANTHER" id="PTHR21071:SF4">
    <property type="entry name" value="UDP-N-ACETYLENOLPYRUVOYLGLUCOSAMINE REDUCTASE"/>
    <property type="match status" value="1"/>
</dbReference>
<comment type="catalytic activity">
    <reaction evidence="15 16">
        <text>UDP-N-acetyl-alpha-D-muramate + NADP(+) = UDP-N-acetyl-3-O-(1-carboxyvinyl)-alpha-D-glucosamine + NADPH + H(+)</text>
        <dbReference type="Rhea" id="RHEA:12248"/>
        <dbReference type="ChEBI" id="CHEBI:15378"/>
        <dbReference type="ChEBI" id="CHEBI:57783"/>
        <dbReference type="ChEBI" id="CHEBI:58349"/>
        <dbReference type="ChEBI" id="CHEBI:68483"/>
        <dbReference type="ChEBI" id="CHEBI:70757"/>
        <dbReference type="EC" id="1.3.1.98"/>
    </reaction>
</comment>
<evidence type="ECO:0000256" key="15">
    <source>
        <dbReference type="ARBA" id="ARBA00048914"/>
    </source>
</evidence>
<evidence type="ECO:0000313" key="19">
    <source>
        <dbReference type="Proteomes" id="UP000178089"/>
    </source>
</evidence>
<evidence type="ECO:0000256" key="7">
    <source>
        <dbReference type="ARBA" id="ARBA00022630"/>
    </source>
</evidence>
<dbReference type="GO" id="GO:0051301">
    <property type="term" value="P:cell division"/>
    <property type="evidence" value="ECO:0007669"/>
    <property type="project" value="UniProtKB-KW"/>
</dbReference>
<evidence type="ECO:0000259" key="17">
    <source>
        <dbReference type="PROSITE" id="PS51387"/>
    </source>
</evidence>
<dbReference type="PANTHER" id="PTHR21071">
    <property type="entry name" value="UDP-N-ACETYLENOLPYRUVOYLGLUCOSAMINE REDUCTASE"/>
    <property type="match status" value="1"/>
</dbReference>
<dbReference type="EMBL" id="MHRT01000004">
    <property type="protein sequence ID" value="OHA29488.1"/>
    <property type="molecule type" value="Genomic_DNA"/>
</dbReference>
<dbReference type="GO" id="GO:0071949">
    <property type="term" value="F:FAD binding"/>
    <property type="evidence" value="ECO:0007669"/>
    <property type="project" value="InterPro"/>
</dbReference>
<keyword evidence="10 16" id="KW-0133">Cell shape</keyword>
<dbReference type="InterPro" id="IPR011601">
    <property type="entry name" value="MurB_C"/>
</dbReference>
<evidence type="ECO:0000256" key="11">
    <source>
        <dbReference type="ARBA" id="ARBA00022984"/>
    </source>
</evidence>
<name>A0A1G2N076_9BACT</name>
<dbReference type="PROSITE" id="PS51387">
    <property type="entry name" value="FAD_PCMH"/>
    <property type="match status" value="1"/>
</dbReference>
<dbReference type="NCBIfam" id="TIGR00179">
    <property type="entry name" value="murB"/>
    <property type="match status" value="1"/>
</dbReference>
<evidence type="ECO:0000256" key="5">
    <source>
        <dbReference type="ARBA" id="ARBA00022490"/>
    </source>
</evidence>
<protein>
    <recommendedName>
        <fullName evidence="16">UDP-N-acetylenolpyruvoylglucosamine reductase</fullName>
        <ecNumber evidence="16">1.3.1.98</ecNumber>
    </recommendedName>
    <alternativeName>
        <fullName evidence="16">UDP-N-acetylmuramate dehydrogenase</fullName>
    </alternativeName>
</protein>
<dbReference type="STRING" id="1802315.A3F51_00420"/>
<dbReference type="HAMAP" id="MF_00037">
    <property type="entry name" value="MurB"/>
    <property type="match status" value="1"/>
</dbReference>
<dbReference type="Gene3D" id="3.90.78.10">
    <property type="entry name" value="UDP-N-acetylenolpyruvoylglucosamine reductase, C-terminal domain"/>
    <property type="match status" value="1"/>
</dbReference>
<feature type="active site" evidence="16">
    <location>
        <position position="361"/>
    </location>
</feature>
<evidence type="ECO:0000256" key="12">
    <source>
        <dbReference type="ARBA" id="ARBA00023002"/>
    </source>
</evidence>
<evidence type="ECO:0000256" key="4">
    <source>
        <dbReference type="ARBA" id="ARBA00004752"/>
    </source>
</evidence>
<evidence type="ECO:0000256" key="10">
    <source>
        <dbReference type="ARBA" id="ARBA00022960"/>
    </source>
</evidence>
<keyword evidence="8 16" id="KW-0274">FAD</keyword>
<keyword evidence="5 16" id="KW-0963">Cytoplasm</keyword>
<comment type="similarity">
    <text evidence="16">Belongs to the MurB family.</text>
</comment>
<keyword evidence="6 16" id="KW-0132">Cell division</keyword>
<evidence type="ECO:0000256" key="8">
    <source>
        <dbReference type="ARBA" id="ARBA00022827"/>
    </source>
</evidence>
<dbReference type="GO" id="GO:0005829">
    <property type="term" value="C:cytosol"/>
    <property type="evidence" value="ECO:0007669"/>
    <property type="project" value="TreeGrafter"/>
</dbReference>
<dbReference type="InterPro" id="IPR003170">
    <property type="entry name" value="MurB"/>
</dbReference>
<dbReference type="GO" id="GO:0009252">
    <property type="term" value="P:peptidoglycan biosynthetic process"/>
    <property type="evidence" value="ECO:0007669"/>
    <property type="project" value="UniProtKB-UniRule"/>
</dbReference>
<evidence type="ECO:0000256" key="9">
    <source>
        <dbReference type="ARBA" id="ARBA00022857"/>
    </source>
</evidence>
<gene>
    <name evidence="16" type="primary">murB</name>
    <name evidence="18" type="ORF">A3F51_00420</name>
</gene>
<dbReference type="GO" id="GO:0008762">
    <property type="term" value="F:UDP-N-acetylmuramate dehydrogenase activity"/>
    <property type="evidence" value="ECO:0007669"/>
    <property type="project" value="UniProtKB-UniRule"/>
</dbReference>
<sequence length="366" mass="40739">MIIQEHITLAPHTTFKIGGPARFFCSVSIDAELLEAVTFARNKNAPIFILGGGSNILIDDQGFDGLVIKIEMMGMEKIQDLGGQARFKIQEIHQEAIVDEKQKRSVDEKKVIVSVAAGERWDDFVDYAVEHGLYGIENLSAIPGTVGAAPVQNIGAYGAEVSQTILAVHALDTRTMKFVGLTNGECQFSYRESLFRKEKGHYIITRVDFALGRRGSVNTEYKDVQEYFLKQNITSPTLKQVRQAITDIRWGKLPDWKLWGTAGSFFKNPIISAEQFLKLKKKYPELPGYPEPDGRAKVSLGWILDKVCNARGLCKGNVCVYEKQALVLIAKPGATSEEVVVLAQDLMRMVKEKTGIVIEGEVEWVN</sequence>
<feature type="active site" description="Proton donor" evidence="16">
    <location>
        <position position="264"/>
    </location>
</feature>
<keyword evidence="13 16" id="KW-0131">Cell cycle</keyword>
<keyword evidence="14 16" id="KW-0961">Cell wall biogenesis/degradation</keyword>
<feature type="active site" evidence="16">
    <location>
        <position position="191"/>
    </location>
</feature>
<dbReference type="InterPro" id="IPR006094">
    <property type="entry name" value="Oxid_FAD_bind_N"/>
</dbReference>